<evidence type="ECO:0000313" key="2">
    <source>
        <dbReference type="EMBL" id="BAX98318.1"/>
    </source>
</evidence>
<gene>
    <name evidence="2" type="ORF">MSTE_03013</name>
</gene>
<evidence type="ECO:0000256" key="1">
    <source>
        <dbReference type="SAM" id="Phobius"/>
    </source>
</evidence>
<dbReference type="SUPFAM" id="SSF103481">
    <property type="entry name" value="Multidrug resistance efflux transporter EmrE"/>
    <property type="match status" value="1"/>
</dbReference>
<protein>
    <recommendedName>
        <fullName evidence="4">Integral membrane protein</fullName>
    </recommendedName>
</protein>
<evidence type="ECO:0000313" key="3">
    <source>
        <dbReference type="Proteomes" id="UP000217954"/>
    </source>
</evidence>
<dbReference type="OrthoDB" id="4761185at2"/>
<organism evidence="2 3">
    <name type="scientific">[Mycobacterium] stephanolepidis</name>
    <dbReference type="NCBI Taxonomy" id="1520670"/>
    <lineage>
        <taxon>Bacteria</taxon>
        <taxon>Bacillati</taxon>
        <taxon>Actinomycetota</taxon>
        <taxon>Actinomycetes</taxon>
        <taxon>Mycobacteriales</taxon>
        <taxon>Mycobacteriaceae</taxon>
        <taxon>Mycobacteroides</taxon>
    </lineage>
</organism>
<keyword evidence="1" id="KW-0472">Membrane</keyword>
<accession>A0A1Z4EZE1</accession>
<keyword evidence="3" id="KW-1185">Reference proteome</keyword>
<dbReference type="Proteomes" id="UP000217954">
    <property type="component" value="Chromosome"/>
</dbReference>
<keyword evidence="1" id="KW-0812">Transmembrane</keyword>
<dbReference type="RefSeq" id="WP_096502322.1">
    <property type="nucleotide sequence ID" value="NZ_AP018165.1"/>
</dbReference>
<feature type="transmembrane region" description="Helical" evidence="1">
    <location>
        <begin position="136"/>
        <end position="152"/>
    </location>
</feature>
<evidence type="ECO:0008006" key="4">
    <source>
        <dbReference type="Google" id="ProtNLM"/>
    </source>
</evidence>
<dbReference type="PANTHER" id="PTHR40761">
    <property type="entry name" value="CONSERVED INTEGRAL MEMBRANE ALANINE VALINE AND LEUCINE RICH PROTEIN-RELATED"/>
    <property type="match status" value="1"/>
</dbReference>
<feature type="transmembrane region" description="Helical" evidence="1">
    <location>
        <begin position="222"/>
        <end position="245"/>
    </location>
</feature>
<feature type="transmembrane region" description="Helical" evidence="1">
    <location>
        <begin position="257"/>
        <end position="277"/>
    </location>
</feature>
<proteinExistence type="predicted"/>
<feature type="transmembrane region" description="Helical" evidence="1">
    <location>
        <begin position="193"/>
        <end position="215"/>
    </location>
</feature>
<feature type="transmembrane region" description="Helical" evidence="1">
    <location>
        <begin position="164"/>
        <end position="181"/>
    </location>
</feature>
<name>A0A1Z4EZE1_9MYCO</name>
<feature type="transmembrane region" description="Helical" evidence="1">
    <location>
        <begin position="67"/>
        <end position="92"/>
    </location>
</feature>
<dbReference type="NCBIfam" id="NF038012">
    <property type="entry name" value="DMT_1"/>
    <property type="match status" value="1"/>
</dbReference>
<dbReference type="KEGG" id="mste:MSTE_03013"/>
<reference evidence="2 3" key="2">
    <citation type="journal article" date="2017" name="Int. J. Syst. Evol. Microbiol.">
        <title>Mycobacterium stephanolepidis sp. nov., a rapidly growing species related to Mycobacterium chelonae, isolated from marine teleost fish, Stephanolepis cirrhifer.</title>
        <authorList>
            <person name="Fukano H."/>
            <person name="Wada S."/>
            <person name="Kurata O."/>
            <person name="Katayama K."/>
            <person name="Fujiwara N."/>
            <person name="Hoshino Y."/>
        </authorList>
    </citation>
    <scope>NUCLEOTIDE SEQUENCE [LARGE SCALE GENOMIC DNA]</scope>
    <source>
        <strain evidence="2 3">NJB0901</strain>
    </source>
</reference>
<dbReference type="AlphaFoldDB" id="A0A1Z4EZE1"/>
<keyword evidence="1" id="KW-1133">Transmembrane helix</keyword>
<dbReference type="InterPro" id="IPR037185">
    <property type="entry name" value="EmrE-like"/>
</dbReference>
<feature type="transmembrane region" description="Helical" evidence="1">
    <location>
        <begin position="104"/>
        <end position="124"/>
    </location>
</feature>
<dbReference type="EMBL" id="AP018165">
    <property type="protein sequence ID" value="BAX98318.1"/>
    <property type="molecule type" value="Genomic_DNA"/>
</dbReference>
<dbReference type="PANTHER" id="PTHR40761:SF1">
    <property type="entry name" value="CONSERVED INTEGRAL MEMBRANE ALANINE VALINE AND LEUCINE RICH PROTEIN-RELATED"/>
    <property type="match status" value="1"/>
</dbReference>
<reference evidence="3" key="1">
    <citation type="journal article" date="2017" name="Genome Announc.">
        <title>Complete Genome Sequence of Mycobacterium stephanolepidis.</title>
        <authorList>
            <person name="Fukano H."/>
            <person name="Yoshida M."/>
            <person name="Katayama Y."/>
            <person name="Omatsu T."/>
            <person name="Mizutani T."/>
            <person name="Kurata O."/>
            <person name="Wada S."/>
            <person name="Hoshino Y."/>
        </authorList>
    </citation>
    <scope>NUCLEOTIDE SEQUENCE [LARGE SCALE GENOMIC DNA]</scope>
    <source>
        <strain evidence="3">NJB0901</strain>
    </source>
</reference>
<sequence length="302" mass="31000">MSQADIASALAVGAAAAVAFGDVIHQRTAHAVPADDIGALGPITTLLRHWPWWLGTLISLVGFGLQAAALGVGSVVLVQTIMVSSLLFALIIESRWAKRRVTGYQWGAAILLAGAISVVVSVGNPVAGVPHATPQLWMQVAAVIGPVTLLCLEGARRWPGPRRAVLLAVTSGIMWGLMAVLTKGVVDSLGHGIVGLLINPESYALAAVGITGVALQQSAFHAGTLVASLPTMTVTEPVVASLLGILVLGESFRTNTFGAMMLVFAVAIMIAATAALARSEAAVQARVSETTGKMPPTTPKVS</sequence>